<accession>A0A1V8T8D7</accession>
<evidence type="ECO:0000313" key="2">
    <source>
        <dbReference type="EMBL" id="OQO07599.1"/>
    </source>
</evidence>
<feature type="compositionally biased region" description="Basic and acidic residues" evidence="1">
    <location>
        <begin position="92"/>
        <end position="102"/>
    </location>
</feature>
<comment type="caution">
    <text evidence="2">The sequence shown here is derived from an EMBL/GenBank/DDBJ whole genome shotgun (WGS) entry which is preliminary data.</text>
</comment>
<proteinExistence type="predicted"/>
<dbReference type="Proteomes" id="UP000192596">
    <property type="component" value="Unassembled WGS sequence"/>
</dbReference>
<evidence type="ECO:0000256" key="1">
    <source>
        <dbReference type="SAM" id="MobiDB-lite"/>
    </source>
</evidence>
<sequence>MPSRSKTHRRKILQNDPTATHKVDHLMRCVAQLAKETGFEEEYNDAQSKAQSIAGMDVGSILVYLDQLPTSQPETDSAENSRGTAVAEEGTSDDHGRDVVKK</sequence>
<protein>
    <submittedName>
        <fullName evidence="2">Uncharacterized protein</fullName>
    </submittedName>
</protein>
<gene>
    <name evidence="2" type="ORF">B0A48_07296</name>
</gene>
<feature type="region of interest" description="Disordered" evidence="1">
    <location>
        <begin position="67"/>
        <end position="102"/>
    </location>
</feature>
<keyword evidence="3" id="KW-1185">Reference proteome</keyword>
<dbReference type="InParanoid" id="A0A1V8T8D7"/>
<evidence type="ECO:0000313" key="3">
    <source>
        <dbReference type="Proteomes" id="UP000192596"/>
    </source>
</evidence>
<name>A0A1V8T8D7_9PEZI</name>
<organism evidence="2 3">
    <name type="scientific">Cryoendolithus antarcticus</name>
    <dbReference type="NCBI Taxonomy" id="1507870"/>
    <lineage>
        <taxon>Eukaryota</taxon>
        <taxon>Fungi</taxon>
        <taxon>Dikarya</taxon>
        <taxon>Ascomycota</taxon>
        <taxon>Pezizomycotina</taxon>
        <taxon>Dothideomycetes</taxon>
        <taxon>Dothideomycetidae</taxon>
        <taxon>Cladosporiales</taxon>
        <taxon>Cladosporiaceae</taxon>
        <taxon>Cryoendolithus</taxon>
    </lineage>
</organism>
<feature type="compositionally biased region" description="Polar residues" evidence="1">
    <location>
        <begin position="68"/>
        <end position="83"/>
    </location>
</feature>
<dbReference type="EMBL" id="NAJO01000014">
    <property type="protein sequence ID" value="OQO07599.1"/>
    <property type="molecule type" value="Genomic_DNA"/>
</dbReference>
<dbReference type="AlphaFoldDB" id="A0A1V8T8D7"/>
<reference evidence="3" key="1">
    <citation type="submission" date="2017-03" db="EMBL/GenBank/DDBJ databases">
        <title>Genomes of endolithic fungi from Antarctica.</title>
        <authorList>
            <person name="Coleine C."/>
            <person name="Masonjones S."/>
            <person name="Stajich J.E."/>
        </authorList>
    </citation>
    <scope>NUCLEOTIDE SEQUENCE [LARGE SCALE GENOMIC DNA]</scope>
    <source>
        <strain evidence="3">CCFEE 5527</strain>
    </source>
</reference>